<proteinExistence type="predicted"/>
<keyword evidence="1" id="KW-0812">Transmembrane</keyword>
<sequence>MWVYKMAVKVKLLSFDGEDPVGWIMHTKTYLKIQGASEEVKVRLEKLGYLHKNGMLQYEKLYLYCRLRSSSCFYVSMVPEKKSCTLHSMVVIKVHIVKWILLQLMSLFWGLFLYNKDILLRVFTMEEI</sequence>
<keyword evidence="1" id="KW-1133">Transmembrane helix</keyword>
<evidence type="ECO:0000313" key="3">
    <source>
        <dbReference type="Proteomes" id="UP001157006"/>
    </source>
</evidence>
<protein>
    <submittedName>
        <fullName evidence="2">Uncharacterized protein</fullName>
    </submittedName>
</protein>
<accession>A0AAV0YJ16</accession>
<dbReference type="EMBL" id="CATIWC010002477">
    <property type="protein sequence ID" value="CAI8584833.1"/>
    <property type="molecule type" value="Genomic_DNA"/>
</dbReference>
<keyword evidence="1" id="KW-0472">Membrane</keyword>
<reference evidence="2 3" key="1">
    <citation type="submission" date="2023-01" db="EMBL/GenBank/DDBJ databases">
        <authorList>
            <person name="Kreplak J."/>
        </authorList>
    </citation>
    <scope>NUCLEOTIDE SEQUENCE [LARGE SCALE GENOMIC DNA]</scope>
</reference>
<dbReference type="AlphaFoldDB" id="A0AAV0YJ16"/>
<keyword evidence="3" id="KW-1185">Reference proteome</keyword>
<evidence type="ECO:0000256" key="1">
    <source>
        <dbReference type="SAM" id="Phobius"/>
    </source>
</evidence>
<comment type="caution">
    <text evidence="2">The sequence shown here is derived from an EMBL/GenBank/DDBJ whole genome shotgun (WGS) entry which is preliminary data.</text>
</comment>
<gene>
    <name evidence="2" type="ORF">VFH_U095320</name>
</gene>
<name>A0AAV0YJ16_VICFA</name>
<dbReference type="Proteomes" id="UP001157006">
    <property type="component" value="Unassembled WGS sequence"/>
</dbReference>
<feature type="transmembrane region" description="Helical" evidence="1">
    <location>
        <begin position="96"/>
        <end position="114"/>
    </location>
</feature>
<organism evidence="2 3">
    <name type="scientific">Vicia faba</name>
    <name type="common">Broad bean</name>
    <name type="synonym">Faba vulgaris</name>
    <dbReference type="NCBI Taxonomy" id="3906"/>
    <lineage>
        <taxon>Eukaryota</taxon>
        <taxon>Viridiplantae</taxon>
        <taxon>Streptophyta</taxon>
        <taxon>Embryophyta</taxon>
        <taxon>Tracheophyta</taxon>
        <taxon>Spermatophyta</taxon>
        <taxon>Magnoliopsida</taxon>
        <taxon>eudicotyledons</taxon>
        <taxon>Gunneridae</taxon>
        <taxon>Pentapetalae</taxon>
        <taxon>rosids</taxon>
        <taxon>fabids</taxon>
        <taxon>Fabales</taxon>
        <taxon>Fabaceae</taxon>
        <taxon>Papilionoideae</taxon>
        <taxon>50 kb inversion clade</taxon>
        <taxon>NPAAA clade</taxon>
        <taxon>Hologalegina</taxon>
        <taxon>IRL clade</taxon>
        <taxon>Fabeae</taxon>
        <taxon>Vicia</taxon>
    </lineage>
</organism>
<evidence type="ECO:0000313" key="2">
    <source>
        <dbReference type="EMBL" id="CAI8584833.1"/>
    </source>
</evidence>